<keyword evidence="4" id="KW-0808">Transferase</keyword>
<keyword evidence="4" id="KW-0418">Kinase</keyword>
<dbReference type="SUPFAM" id="SSF56112">
    <property type="entry name" value="Protein kinase-like (PK-like)"/>
    <property type="match status" value="1"/>
</dbReference>
<protein>
    <submittedName>
        <fullName evidence="4">ABC1 kinase family protein</fullName>
    </submittedName>
</protein>
<sequence length="645" mass="69633">MSEVLFAPLFIGGTLLAVAVLAALARKLLGLRVGVTRTLMAGGLGLIAETVFGVAVRPTGNQPVLITIQIGVALTVAVMFLVAAEAVAPTGSLGWPTDWVKGLRSRISRTRRYSRITGIAVRHGLGPYLRGTRTRARSGPRRPARSLRLALEEGGVTFVKLGQLMATRSDLLPPEFVSELSRLHSHVTPVGWDEIGDLLEEELGRPVHEVFASFEERPMAAAAIAQVHRARLLDGTDVVVKIQRPGIRAVVTRDLDILSRLARTLEARTRWGAAIGIRELATGFSGALREELDFRVEVRNTLAVSAGRSGDTDVVLPTLHERLCTERVMVLDRLDGTPLGEATGLRDLDPAKRQELARDLLGCVLRQILVDGVFHADPHPGNVLVLSDGRLALLDYGSVGRLDTAVRSALQRLLFAANTGDAAALRDALLELAVPAEEVDETKLERALGQFMALHLAGSTGPNLEVFTALLRLTAKFGLVVPPEVAAVFRCLITLDGTLACVAQPFDLMTEARTCASKIFSDRFTASSLRRSVADEALALLPMLRKLPRRLDRITGALERGQFSVRVRLLSDDGDRQAVTAMLDQVTTAFLGAATGVMAVLLMSTDGGPDITADVSLFQVIGYNLLVLSSVLVLRVLFTMVRRTR</sequence>
<feature type="domain" description="ABC1 atypical kinase-like" evidence="3">
    <location>
        <begin position="182"/>
        <end position="426"/>
    </location>
</feature>
<dbReference type="RefSeq" id="WP_380723113.1">
    <property type="nucleotide sequence ID" value="NZ_JBHTLK010000044.1"/>
</dbReference>
<evidence type="ECO:0000256" key="1">
    <source>
        <dbReference type="ARBA" id="ARBA00009670"/>
    </source>
</evidence>
<keyword evidence="2" id="KW-0812">Transmembrane</keyword>
<dbReference type="Pfam" id="PF03109">
    <property type="entry name" value="ABC1"/>
    <property type="match status" value="1"/>
</dbReference>
<feature type="transmembrane region" description="Helical" evidence="2">
    <location>
        <begin position="586"/>
        <end position="605"/>
    </location>
</feature>
<dbReference type="CDD" id="cd05121">
    <property type="entry name" value="ABC1_ADCK3-like"/>
    <property type="match status" value="1"/>
</dbReference>
<proteinExistence type="inferred from homology"/>
<dbReference type="GO" id="GO:0016301">
    <property type="term" value="F:kinase activity"/>
    <property type="evidence" value="ECO:0007669"/>
    <property type="project" value="UniProtKB-KW"/>
</dbReference>
<evidence type="ECO:0000313" key="4">
    <source>
        <dbReference type="EMBL" id="MFD1147731.1"/>
    </source>
</evidence>
<evidence type="ECO:0000259" key="3">
    <source>
        <dbReference type="Pfam" id="PF03109"/>
    </source>
</evidence>
<accession>A0ABW3QSH0</accession>
<dbReference type="EMBL" id="JBHTLK010000044">
    <property type="protein sequence ID" value="MFD1147731.1"/>
    <property type="molecule type" value="Genomic_DNA"/>
</dbReference>
<dbReference type="Proteomes" id="UP001597168">
    <property type="component" value="Unassembled WGS sequence"/>
</dbReference>
<reference evidence="5" key="1">
    <citation type="journal article" date="2019" name="Int. J. Syst. Evol. Microbiol.">
        <title>The Global Catalogue of Microorganisms (GCM) 10K type strain sequencing project: providing services to taxonomists for standard genome sequencing and annotation.</title>
        <authorList>
            <consortium name="The Broad Institute Genomics Platform"/>
            <consortium name="The Broad Institute Genome Sequencing Center for Infectious Disease"/>
            <person name="Wu L."/>
            <person name="Ma J."/>
        </authorList>
    </citation>
    <scope>NUCLEOTIDE SEQUENCE [LARGE SCALE GENOMIC DNA]</scope>
    <source>
        <strain evidence="5">CCUG 60214</strain>
    </source>
</reference>
<organism evidence="4 5">
    <name type="scientific">Saccharothrix hoggarensis</name>
    <dbReference type="NCBI Taxonomy" id="913853"/>
    <lineage>
        <taxon>Bacteria</taxon>
        <taxon>Bacillati</taxon>
        <taxon>Actinomycetota</taxon>
        <taxon>Actinomycetes</taxon>
        <taxon>Pseudonocardiales</taxon>
        <taxon>Pseudonocardiaceae</taxon>
        <taxon>Saccharothrix</taxon>
    </lineage>
</organism>
<name>A0ABW3QSH0_9PSEU</name>
<dbReference type="InterPro" id="IPR011009">
    <property type="entry name" value="Kinase-like_dom_sf"/>
</dbReference>
<gene>
    <name evidence="4" type="ORF">ACFQ3T_11390</name>
</gene>
<feature type="transmembrane region" description="Helical" evidence="2">
    <location>
        <begin position="617"/>
        <end position="638"/>
    </location>
</feature>
<comment type="caution">
    <text evidence="4">The sequence shown here is derived from an EMBL/GenBank/DDBJ whole genome shotgun (WGS) entry which is preliminary data.</text>
</comment>
<keyword evidence="2" id="KW-1133">Transmembrane helix</keyword>
<feature type="transmembrane region" description="Helical" evidence="2">
    <location>
        <begin position="62"/>
        <end position="84"/>
    </location>
</feature>
<dbReference type="PANTHER" id="PTHR10566">
    <property type="entry name" value="CHAPERONE-ACTIVITY OF BC1 COMPLEX CABC1 -RELATED"/>
    <property type="match status" value="1"/>
</dbReference>
<keyword evidence="2" id="KW-0472">Membrane</keyword>
<comment type="similarity">
    <text evidence="1">Belongs to the protein kinase superfamily. ADCK protein kinase family.</text>
</comment>
<dbReference type="PANTHER" id="PTHR10566:SF113">
    <property type="entry name" value="PROTEIN ACTIVITY OF BC1 COMPLEX KINASE 7, CHLOROPLASTIC"/>
    <property type="match status" value="1"/>
</dbReference>
<evidence type="ECO:0000313" key="5">
    <source>
        <dbReference type="Proteomes" id="UP001597168"/>
    </source>
</evidence>
<feature type="transmembrane region" description="Helical" evidence="2">
    <location>
        <begin position="6"/>
        <end position="25"/>
    </location>
</feature>
<evidence type="ECO:0000256" key="2">
    <source>
        <dbReference type="SAM" id="Phobius"/>
    </source>
</evidence>
<dbReference type="InterPro" id="IPR004147">
    <property type="entry name" value="ABC1_dom"/>
</dbReference>
<feature type="transmembrane region" description="Helical" evidence="2">
    <location>
        <begin position="37"/>
        <end position="56"/>
    </location>
</feature>
<keyword evidence="5" id="KW-1185">Reference proteome</keyword>
<dbReference type="InterPro" id="IPR050154">
    <property type="entry name" value="UbiB_kinase"/>
</dbReference>